<dbReference type="InterPro" id="IPR003163">
    <property type="entry name" value="Tscrpt_reg_HTH_APSES-type"/>
</dbReference>
<dbReference type="SUPFAM" id="SSF54616">
    <property type="entry name" value="DNA-binding domain of Mlu1-box binding protein MBP1"/>
    <property type="match status" value="1"/>
</dbReference>
<feature type="domain" description="HTH APSES-type" evidence="1">
    <location>
        <begin position="6"/>
        <end position="112"/>
    </location>
</feature>
<evidence type="ECO:0000259" key="1">
    <source>
        <dbReference type="PROSITE" id="PS51299"/>
    </source>
</evidence>
<dbReference type="EMBL" id="MCFH01000001">
    <property type="protein sequence ID" value="ORX60874.1"/>
    <property type="molecule type" value="Genomic_DNA"/>
</dbReference>
<organism evidence="2 3">
    <name type="scientific">Piromyces finnis</name>
    <dbReference type="NCBI Taxonomy" id="1754191"/>
    <lineage>
        <taxon>Eukaryota</taxon>
        <taxon>Fungi</taxon>
        <taxon>Fungi incertae sedis</taxon>
        <taxon>Chytridiomycota</taxon>
        <taxon>Chytridiomycota incertae sedis</taxon>
        <taxon>Neocallimastigomycetes</taxon>
        <taxon>Neocallimastigales</taxon>
        <taxon>Neocallimastigaceae</taxon>
        <taxon>Piromyces</taxon>
    </lineage>
</organism>
<sequence length="375" mass="43281">MQPEPKLILIPWEDKQTYVFQLKIGSKTLSRRIDNHTVNGTKLLNIGGLTRGRRDGILKNEKERNVIKHGPLNLKGVWIPLSRARLITEKHKITPEINIILEDDPSKYLKKESQLELEGKFEPYMRIKDKYADDDYISNKYSGVISDYYQNSMPSNHYITHYIDNNTIEQNNLTKLPMETMTITTNNGIQQQPFTQNISQNIHENMKQDIDNNIPPHNLSQNISHTISQNIPQTIQHNIQHNISQNIPQNIQHNIPQNIQHNIPQNINHNNNYMNPCDLDYIIHSPDKGFTYNGFQVQYSNINKSIKKNTQTPQQTINQFSPIPPISSSIASTTYANIYDNSNMNPTIPYNNSLPEQIHNSSYNNLSDYSPNTNV</sequence>
<dbReference type="PROSITE" id="PS51299">
    <property type="entry name" value="HTH_APSES"/>
    <property type="match status" value="1"/>
</dbReference>
<dbReference type="GO" id="GO:0043565">
    <property type="term" value="F:sequence-specific DNA binding"/>
    <property type="evidence" value="ECO:0007669"/>
    <property type="project" value="TreeGrafter"/>
</dbReference>
<dbReference type="Proteomes" id="UP000193719">
    <property type="component" value="Unassembled WGS sequence"/>
</dbReference>
<dbReference type="Gene3D" id="3.10.260.10">
    <property type="entry name" value="Transcription regulator HTH, APSES-type DNA-binding domain"/>
    <property type="match status" value="1"/>
</dbReference>
<comment type="caution">
    <text evidence="2">The sequence shown here is derived from an EMBL/GenBank/DDBJ whole genome shotgun (WGS) entry which is preliminary data.</text>
</comment>
<name>A0A1Y1VN76_9FUNG</name>
<evidence type="ECO:0000313" key="2">
    <source>
        <dbReference type="EMBL" id="ORX60874.1"/>
    </source>
</evidence>
<dbReference type="GO" id="GO:0005634">
    <property type="term" value="C:nucleus"/>
    <property type="evidence" value="ECO:0007669"/>
    <property type="project" value="TreeGrafter"/>
</dbReference>
<dbReference type="GO" id="GO:0045944">
    <property type="term" value="P:positive regulation of transcription by RNA polymerase II"/>
    <property type="evidence" value="ECO:0007669"/>
    <property type="project" value="TreeGrafter"/>
</dbReference>
<reference evidence="2 3" key="2">
    <citation type="submission" date="2016-08" db="EMBL/GenBank/DDBJ databases">
        <title>Pervasive Adenine N6-methylation of Active Genes in Fungi.</title>
        <authorList>
            <consortium name="DOE Joint Genome Institute"/>
            <person name="Mondo S.J."/>
            <person name="Dannebaum R.O."/>
            <person name="Kuo R.C."/>
            <person name="Labutti K."/>
            <person name="Haridas S."/>
            <person name="Kuo A."/>
            <person name="Salamov A."/>
            <person name="Ahrendt S.R."/>
            <person name="Lipzen A."/>
            <person name="Sullivan W."/>
            <person name="Andreopoulos W.B."/>
            <person name="Clum A."/>
            <person name="Lindquist E."/>
            <person name="Daum C."/>
            <person name="Ramamoorthy G.K."/>
            <person name="Gryganskyi A."/>
            <person name="Culley D."/>
            <person name="Magnuson J.K."/>
            <person name="James T.Y."/>
            <person name="O'Malley M.A."/>
            <person name="Stajich J.E."/>
            <person name="Spatafora J.W."/>
            <person name="Visel A."/>
            <person name="Grigoriev I.V."/>
        </authorList>
    </citation>
    <scope>NUCLEOTIDE SEQUENCE [LARGE SCALE GENOMIC DNA]</scope>
    <source>
        <strain evidence="3">finn</strain>
    </source>
</reference>
<protein>
    <submittedName>
        <fullName evidence="2">DNA-binding domain of Mlu1-box binding protein MBP1</fullName>
    </submittedName>
</protein>
<dbReference type="PANTHER" id="PTHR47792">
    <property type="entry name" value="PROTEIN SOK2-RELATED"/>
    <property type="match status" value="1"/>
</dbReference>
<evidence type="ECO:0000313" key="3">
    <source>
        <dbReference type="Proteomes" id="UP000193719"/>
    </source>
</evidence>
<gene>
    <name evidence="2" type="ORF">BCR36DRAFT_394049</name>
</gene>
<accession>A0A1Y1VN76</accession>
<dbReference type="PANTHER" id="PTHR47792:SF1">
    <property type="entry name" value="PROTEIN SOK2-RELATED"/>
    <property type="match status" value="1"/>
</dbReference>
<proteinExistence type="predicted"/>
<dbReference type="GO" id="GO:0003700">
    <property type="term" value="F:DNA-binding transcription factor activity"/>
    <property type="evidence" value="ECO:0007669"/>
    <property type="project" value="TreeGrafter"/>
</dbReference>
<dbReference type="OrthoDB" id="5407653at2759"/>
<keyword evidence="2" id="KW-0238">DNA-binding</keyword>
<dbReference type="STRING" id="1754191.A0A1Y1VN76"/>
<dbReference type="AlphaFoldDB" id="A0A1Y1VN76"/>
<reference evidence="2 3" key="1">
    <citation type="submission" date="2016-08" db="EMBL/GenBank/DDBJ databases">
        <title>Genomes of anaerobic fungi encode conserved fungal cellulosomes for biomass hydrolysis.</title>
        <authorList>
            <consortium name="DOE Joint Genome Institute"/>
            <person name="Haitjema C.H."/>
            <person name="Gilmore S.P."/>
            <person name="Henske J.K."/>
            <person name="Solomon K.V."/>
            <person name="De Groot R."/>
            <person name="Kuo A."/>
            <person name="Mondo S.J."/>
            <person name="Salamov A.A."/>
            <person name="Labutti K."/>
            <person name="Zhao Z."/>
            <person name="Chiniquy J."/>
            <person name="Barry K."/>
            <person name="Brewer H.M."/>
            <person name="Purvine S.O."/>
            <person name="Wright A.T."/>
            <person name="Boxma B."/>
            <person name="Van Alen T."/>
            <person name="Hackstein J.H."/>
            <person name="Baker S.E."/>
            <person name="Grigoriev I.V."/>
            <person name="O'Malley M.A."/>
        </authorList>
    </citation>
    <scope>NUCLEOTIDE SEQUENCE [LARGE SCALE GENOMIC DNA]</scope>
    <source>
        <strain evidence="3">finn</strain>
    </source>
</reference>
<dbReference type="InterPro" id="IPR029790">
    <property type="entry name" value="EFG1/Phd1/StuA"/>
</dbReference>
<keyword evidence="3" id="KW-1185">Reference proteome</keyword>
<dbReference type="InterPro" id="IPR036887">
    <property type="entry name" value="HTH_APSES_sf"/>
</dbReference>